<dbReference type="AlphaFoldDB" id="A0A0B7I1J2"/>
<dbReference type="EMBL" id="CDOL01000226">
    <property type="protein sequence ID" value="CEN53151.1"/>
    <property type="molecule type" value="Genomic_DNA"/>
</dbReference>
<dbReference type="PROSITE" id="PS51733">
    <property type="entry name" value="BPL_LPL_CATALYTIC"/>
    <property type="match status" value="1"/>
</dbReference>
<dbReference type="NCBIfam" id="TIGR00121">
    <property type="entry name" value="birA_ligase"/>
    <property type="match status" value="1"/>
</dbReference>
<dbReference type="InterPro" id="IPR004143">
    <property type="entry name" value="BPL_LPL_catalytic"/>
</dbReference>
<evidence type="ECO:0000313" key="4">
    <source>
        <dbReference type="EMBL" id="CEN53151.1"/>
    </source>
</evidence>
<dbReference type="InterPro" id="IPR045864">
    <property type="entry name" value="aa-tRNA-synth_II/BPL/LPL"/>
</dbReference>
<dbReference type="InterPro" id="IPR004408">
    <property type="entry name" value="Biotin_CoA_COase_ligase"/>
</dbReference>
<dbReference type="GO" id="GO:0004077">
    <property type="term" value="F:biotin--[biotin carboxyl-carrier protein] ligase activity"/>
    <property type="evidence" value="ECO:0007669"/>
    <property type="project" value="UniProtKB-EC"/>
</dbReference>
<proteinExistence type="predicted"/>
<evidence type="ECO:0000313" key="6">
    <source>
        <dbReference type="Proteomes" id="UP000045051"/>
    </source>
</evidence>
<dbReference type="PANTHER" id="PTHR12835">
    <property type="entry name" value="BIOTIN PROTEIN LIGASE"/>
    <property type="match status" value="1"/>
</dbReference>
<organism evidence="3 6">
    <name type="scientific">Capnocytophaga canis</name>
    <dbReference type="NCBI Taxonomy" id="1848903"/>
    <lineage>
        <taxon>Bacteria</taxon>
        <taxon>Pseudomonadati</taxon>
        <taxon>Bacteroidota</taxon>
        <taxon>Flavobacteriia</taxon>
        <taxon>Flavobacteriales</taxon>
        <taxon>Flavobacteriaceae</taxon>
        <taxon>Capnocytophaga</taxon>
    </lineage>
</organism>
<evidence type="ECO:0000256" key="1">
    <source>
        <dbReference type="ARBA" id="ARBA00022598"/>
    </source>
</evidence>
<evidence type="ECO:0000313" key="3">
    <source>
        <dbReference type="EMBL" id="CEN44012.1"/>
    </source>
</evidence>
<dbReference type="Gene3D" id="3.30.930.10">
    <property type="entry name" value="Bira Bifunctional Protein, Domain 2"/>
    <property type="match status" value="1"/>
</dbReference>
<dbReference type="PANTHER" id="PTHR12835:SF5">
    <property type="entry name" value="BIOTIN--PROTEIN LIGASE"/>
    <property type="match status" value="1"/>
</dbReference>
<dbReference type="CDD" id="cd16442">
    <property type="entry name" value="BPL"/>
    <property type="match status" value="1"/>
</dbReference>
<dbReference type="EC" id="6.3.4.15" evidence="3"/>
<dbReference type="OrthoDB" id="9807064at2"/>
<dbReference type="RefSeq" id="WP_042007885.1">
    <property type="nucleotide sequence ID" value="NZ_CDOI01000057.1"/>
</dbReference>
<dbReference type="STRING" id="1848903.CCAND38_150030"/>
<dbReference type="EMBL" id="CDOI01000057">
    <property type="protein sequence ID" value="CEN44012.1"/>
    <property type="molecule type" value="Genomic_DNA"/>
</dbReference>
<dbReference type="SUPFAM" id="SSF55681">
    <property type="entry name" value="Class II aaRS and biotin synthetases"/>
    <property type="match status" value="1"/>
</dbReference>
<protein>
    <submittedName>
        <fullName evidence="3">Biotin--protein ligase</fullName>
        <ecNumber evidence="3">6.3.4.15</ecNumber>
    </submittedName>
</protein>
<dbReference type="GO" id="GO:0005737">
    <property type="term" value="C:cytoplasm"/>
    <property type="evidence" value="ECO:0007669"/>
    <property type="project" value="TreeGrafter"/>
</dbReference>
<dbReference type="Pfam" id="PF03099">
    <property type="entry name" value="BPL_LplA_LipB"/>
    <property type="match status" value="1"/>
</dbReference>
<feature type="domain" description="BPL/LPL catalytic" evidence="2">
    <location>
        <begin position="1"/>
        <end position="178"/>
    </location>
</feature>
<evidence type="ECO:0000313" key="5">
    <source>
        <dbReference type="Proteomes" id="UP000038200"/>
    </source>
</evidence>
<reference evidence="5 6" key="1">
    <citation type="submission" date="2015-01" db="EMBL/GenBank/DDBJ databases">
        <authorList>
            <person name="MANFREDI Pablo"/>
        </authorList>
    </citation>
    <scope>NUCLEOTIDE SEQUENCE [LARGE SCALE GENOMIC DNA]</scope>
    <source>
        <strain evidence="3 6">CcD38</strain>
        <strain evidence="4 5">CcD93</strain>
    </source>
</reference>
<accession>A0A0B7I1J2</accession>
<keyword evidence="1 3" id="KW-0436">Ligase</keyword>
<sequence>MKIIKLASVDSTNVFLKKMVNSGEGLSNFLTVWTPNQTQGVGQYGAKWMAEPYKNLTFSVLYIHENFDLERYFVLNMLTSIAIVTTLKSLGVPNLHIKWPNDILSNKYKIGGVLIENIIRGGKIEKSIIGIGLNVNQTNFEGLPKASSLKNETGKSFDIEEIINKIVVNLQQTFSQIDFSFQELYPAYRSHLFRLNEVSAFRPQQGSDFSGIIRRVLPSGELVVETEEGEKHFSLKEVQLLY</sequence>
<dbReference type="Proteomes" id="UP000045051">
    <property type="component" value="Unassembled WGS sequence"/>
</dbReference>
<evidence type="ECO:0000259" key="2">
    <source>
        <dbReference type="PROSITE" id="PS51733"/>
    </source>
</evidence>
<name>A0A0B7I1J2_9FLAO</name>
<keyword evidence="6" id="KW-1185">Reference proteome</keyword>
<dbReference type="Proteomes" id="UP000038200">
    <property type="component" value="Unassembled WGS sequence"/>
</dbReference>
<gene>
    <name evidence="3" type="ORF">CCAND38_150030</name>
    <name evidence="4" type="ORF">CCAND93_380030</name>
</gene>